<organism evidence="1 2">
    <name type="scientific">Actinomadura keratinilytica</name>
    <dbReference type="NCBI Taxonomy" id="547461"/>
    <lineage>
        <taxon>Bacteria</taxon>
        <taxon>Bacillati</taxon>
        <taxon>Actinomycetota</taxon>
        <taxon>Actinomycetes</taxon>
        <taxon>Streptosporangiales</taxon>
        <taxon>Thermomonosporaceae</taxon>
        <taxon>Actinomadura</taxon>
    </lineage>
</organism>
<proteinExistence type="predicted"/>
<accession>A0ABP6ULS5</accession>
<comment type="caution">
    <text evidence="1">The sequence shown here is derived from an EMBL/GenBank/DDBJ whole genome shotgun (WGS) entry which is preliminary data.</text>
</comment>
<dbReference type="EMBL" id="BAABDO010000211">
    <property type="protein sequence ID" value="GAA3508787.1"/>
    <property type="molecule type" value="Genomic_DNA"/>
</dbReference>
<sequence>MVMRLGLGSCAVTNPHPHTDLDLDAILAKGWVDRTDLSPAEYERAERFYATMRAHDGHLVRVRAEASALIEEWTGHTPRDVGSFGTRLNLETSDLDLGIGYPVEQREVLMKALDGRARFLGERATRFSTTRLVFGFQVDGVEIDLSALTVEDFAVACRMLDQIEQAMTLEERVCHTWVKHRLRTAGRLQEYAAWKLTTYRRFCPEFNWVPIPEKSGS</sequence>
<protein>
    <recommendedName>
        <fullName evidence="3">Nucleotidyltransferase</fullName>
    </recommendedName>
</protein>
<dbReference type="RefSeq" id="WP_345025504.1">
    <property type="nucleotide sequence ID" value="NZ_BAABDO010000211.1"/>
</dbReference>
<evidence type="ECO:0000313" key="2">
    <source>
        <dbReference type="Proteomes" id="UP001500266"/>
    </source>
</evidence>
<evidence type="ECO:0008006" key="3">
    <source>
        <dbReference type="Google" id="ProtNLM"/>
    </source>
</evidence>
<name>A0ABP6ULS5_9ACTN</name>
<reference evidence="2" key="1">
    <citation type="journal article" date="2019" name="Int. J. Syst. Evol. Microbiol.">
        <title>The Global Catalogue of Microorganisms (GCM) 10K type strain sequencing project: providing services to taxonomists for standard genome sequencing and annotation.</title>
        <authorList>
            <consortium name="The Broad Institute Genomics Platform"/>
            <consortium name="The Broad Institute Genome Sequencing Center for Infectious Disease"/>
            <person name="Wu L."/>
            <person name="Ma J."/>
        </authorList>
    </citation>
    <scope>NUCLEOTIDE SEQUENCE [LARGE SCALE GENOMIC DNA]</scope>
    <source>
        <strain evidence="2">JCM 17316</strain>
    </source>
</reference>
<dbReference type="Proteomes" id="UP001500266">
    <property type="component" value="Unassembled WGS sequence"/>
</dbReference>
<evidence type="ECO:0000313" key="1">
    <source>
        <dbReference type="EMBL" id="GAA3508787.1"/>
    </source>
</evidence>
<keyword evidence="2" id="KW-1185">Reference proteome</keyword>
<gene>
    <name evidence="1" type="ORF">GCM10022416_63100</name>
</gene>